<evidence type="ECO:0000313" key="3">
    <source>
        <dbReference type="EMBL" id="SEJ39874.1"/>
    </source>
</evidence>
<protein>
    <recommendedName>
        <fullName evidence="6">Outer membrane lipoprotein SlyB</fullName>
    </recommendedName>
</protein>
<dbReference type="EMBL" id="FNYO01000057">
    <property type="protein sequence ID" value="SEJ24532.1"/>
    <property type="molecule type" value="Genomic_DNA"/>
</dbReference>
<evidence type="ECO:0000313" key="2">
    <source>
        <dbReference type="EMBL" id="SEJ24532.1"/>
    </source>
</evidence>
<dbReference type="AlphaFoldDB" id="A0A1H6YJ74"/>
<organism evidence="3 5">
    <name type="scientific">Azotobacter beijerinckii</name>
    <dbReference type="NCBI Taxonomy" id="170623"/>
    <lineage>
        <taxon>Bacteria</taxon>
        <taxon>Pseudomonadati</taxon>
        <taxon>Pseudomonadota</taxon>
        <taxon>Gammaproteobacteria</taxon>
        <taxon>Pseudomonadales</taxon>
        <taxon>Pseudomonadaceae</taxon>
        <taxon>Azotobacter</taxon>
    </lineage>
</organism>
<reference evidence="4 5" key="1">
    <citation type="submission" date="2016-10" db="EMBL/GenBank/DDBJ databases">
        <authorList>
            <person name="de Groot N.N."/>
        </authorList>
    </citation>
    <scope>NUCLEOTIDE SEQUENCE [LARGE SCALE GENOMIC DNA]</scope>
    <source>
        <strain evidence="2 4">DSM 1041</strain>
        <strain evidence="3 5">DSM 373</strain>
    </source>
</reference>
<gene>
    <name evidence="3" type="ORF">SAMN04244572_03812</name>
    <name evidence="2" type="ORF">SAMN04244579_03646</name>
</gene>
<evidence type="ECO:0000256" key="1">
    <source>
        <dbReference type="SAM" id="SignalP"/>
    </source>
</evidence>
<proteinExistence type="predicted"/>
<name>A0A1H6YJ74_9GAMM</name>
<keyword evidence="1" id="KW-0732">Signal</keyword>
<dbReference type="Proteomes" id="UP000199250">
    <property type="component" value="Unassembled WGS sequence"/>
</dbReference>
<evidence type="ECO:0000313" key="4">
    <source>
        <dbReference type="Proteomes" id="UP000199005"/>
    </source>
</evidence>
<feature type="signal peptide" evidence="1">
    <location>
        <begin position="1"/>
        <end position="21"/>
    </location>
</feature>
<accession>A0A1H6YJ74</accession>
<feature type="chain" id="PRO_5011394609" description="Outer membrane lipoprotein SlyB" evidence="1">
    <location>
        <begin position="22"/>
        <end position="130"/>
    </location>
</feature>
<dbReference type="Proteomes" id="UP000199005">
    <property type="component" value="Unassembled WGS sequence"/>
</dbReference>
<dbReference type="OrthoDB" id="7042025at2"/>
<evidence type="ECO:0008006" key="6">
    <source>
        <dbReference type="Google" id="ProtNLM"/>
    </source>
</evidence>
<dbReference type="EMBL" id="FNYQ01000091">
    <property type="protein sequence ID" value="SEJ39874.1"/>
    <property type="molecule type" value="Genomic_DNA"/>
</dbReference>
<evidence type="ECO:0000313" key="5">
    <source>
        <dbReference type="Proteomes" id="UP000199250"/>
    </source>
</evidence>
<sequence length="130" mass="13218">MKKFGILALTIGMLATGSVYAAEIVSEVGDETSGQATGGMTGMMMGSVGGPIGAVLGAGVGALFGGSGQKVAGASDRAYVVRTDSGELKTYRSPNYVFAVGDKVVIYGNRPRPLGWTPETAESFAYNGVN</sequence>
<dbReference type="RefSeq" id="WP_139204378.1">
    <property type="nucleotide sequence ID" value="NZ_FNYO01000057.1"/>
</dbReference>